<proteinExistence type="predicted"/>
<reference evidence="1 2" key="1">
    <citation type="journal article" date="2019" name="Commun. Biol.">
        <title>The bagworm genome reveals a unique fibroin gene that provides high tensile strength.</title>
        <authorList>
            <person name="Kono N."/>
            <person name="Nakamura H."/>
            <person name="Ohtoshi R."/>
            <person name="Tomita M."/>
            <person name="Numata K."/>
            <person name="Arakawa K."/>
        </authorList>
    </citation>
    <scope>NUCLEOTIDE SEQUENCE [LARGE SCALE GENOMIC DNA]</scope>
</reference>
<dbReference type="OrthoDB" id="6753017at2759"/>
<accession>A0A4C2A5V7</accession>
<name>A0A4C2A5V7_EUMVA</name>
<keyword evidence="2" id="KW-1185">Reference proteome</keyword>
<comment type="caution">
    <text evidence="1">The sequence shown here is derived from an EMBL/GenBank/DDBJ whole genome shotgun (WGS) entry which is preliminary data.</text>
</comment>
<evidence type="ECO:0000313" key="2">
    <source>
        <dbReference type="Proteomes" id="UP000299102"/>
    </source>
</evidence>
<dbReference type="Proteomes" id="UP000299102">
    <property type="component" value="Unassembled WGS sequence"/>
</dbReference>
<sequence length="263" mass="29847">MSIDLGNSNVQRKIEINTGPGLELPQRRDLELRAGRDRLIPERSRPRSVSRRSPRREQRIVFGEFFINLVEIFSKYLSSKELPRGVTEFQKAARIRETNLSLNSTEPRLYGAARPVFSSQNVQRVLLAPTYLCRSNLLLICSTEPEPCKITSRLLDTFACWKHKIGRELVRARNDDWGQAIVERLEQVTDLVAADAQYHNSCMKKLYQTPSTEERKKEVYRGVENSVGTECGGGYTAFPARCTLPFTLSGMVLNLSSVSSVFC</sequence>
<organism evidence="1 2">
    <name type="scientific">Eumeta variegata</name>
    <name type="common">Bagworm moth</name>
    <name type="synonym">Eumeta japonica</name>
    <dbReference type="NCBI Taxonomy" id="151549"/>
    <lineage>
        <taxon>Eukaryota</taxon>
        <taxon>Metazoa</taxon>
        <taxon>Ecdysozoa</taxon>
        <taxon>Arthropoda</taxon>
        <taxon>Hexapoda</taxon>
        <taxon>Insecta</taxon>
        <taxon>Pterygota</taxon>
        <taxon>Neoptera</taxon>
        <taxon>Endopterygota</taxon>
        <taxon>Lepidoptera</taxon>
        <taxon>Glossata</taxon>
        <taxon>Ditrysia</taxon>
        <taxon>Tineoidea</taxon>
        <taxon>Psychidae</taxon>
        <taxon>Oiketicinae</taxon>
        <taxon>Eumeta</taxon>
    </lineage>
</organism>
<dbReference type="AlphaFoldDB" id="A0A4C2A5V7"/>
<evidence type="ECO:0000313" key="1">
    <source>
        <dbReference type="EMBL" id="GBP94287.1"/>
    </source>
</evidence>
<dbReference type="EMBL" id="BGZK01002485">
    <property type="protein sequence ID" value="GBP94287.1"/>
    <property type="molecule type" value="Genomic_DNA"/>
</dbReference>
<protein>
    <submittedName>
        <fullName evidence="1">Uncharacterized protein</fullName>
    </submittedName>
</protein>
<gene>
    <name evidence="1" type="ORF">EVAR_99666_1</name>
</gene>